<keyword evidence="2 3" id="KW-0067">ATP-binding</keyword>
<keyword evidence="8" id="KW-1185">Reference proteome</keyword>
<evidence type="ECO:0000313" key="8">
    <source>
        <dbReference type="Proteomes" id="UP001501729"/>
    </source>
</evidence>
<protein>
    <recommendedName>
        <fullName evidence="6">AAA+ ATPase domain-containing protein</fullName>
    </recommendedName>
</protein>
<dbReference type="GO" id="GO:0016887">
    <property type="term" value="F:ATP hydrolysis activity"/>
    <property type="evidence" value="ECO:0007669"/>
    <property type="project" value="InterPro"/>
</dbReference>
<dbReference type="Gene3D" id="3.40.50.300">
    <property type="entry name" value="P-loop containing nucleotide triphosphate hydrolases"/>
    <property type="match status" value="1"/>
</dbReference>
<dbReference type="Pfam" id="PF00004">
    <property type="entry name" value="AAA"/>
    <property type="match status" value="1"/>
</dbReference>
<evidence type="ECO:0000256" key="2">
    <source>
        <dbReference type="ARBA" id="ARBA00022840"/>
    </source>
</evidence>
<dbReference type="Gene3D" id="1.10.8.60">
    <property type="match status" value="1"/>
</dbReference>
<dbReference type="RefSeq" id="WP_227777229.1">
    <property type="nucleotide sequence ID" value="NZ_BAABKX010000004.1"/>
</dbReference>
<dbReference type="Proteomes" id="UP001501729">
    <property type="component" value="Unassembled WGS sequence"/>
</dbReference>
<evidence type="ECO:0000256" key="3">
    <source>
        <dbReference type="RuleBase" id="RU003651"/>
    </source>
</evidence>
<dbReference type="InterPro" id="IPR050168">
    <property type="entry name" value="AAA_ATPase_domain"/>
</dbReference>
<evidence type="ECO:0000313" key="7">
    <source>
        <dbReference type="EMBL" id="GAA5049228.1"/>
    </source>
</evidence>
<feature type="coiled-coil region" evidence="4">
    <location>
        <begin position="384"/>
        <end position="413"/>
    </location>
</feature>
<reference evidence="7 8" key="1">
    <citation type="journal article" date="2019" name="Int. J. Syst. Evol. Microbiol.">
        <title>The Global Catalogue of Microorganisms (GCM) 10K type strain sequencing project: providing services to taxonomists for standard genome sequencing and annotation.</title>
        <authorList>
            <consortium name="The Broad Institute Genomics Platform"/>
            <consortium name="The Broad Institute Genome Sequencing Center for Infectious Disease"/>
            <person name="Wu L."/>
            <person name="Ma J."/>
        </authorList>
    </citation>
    <scope>NUCLEOTIDE SEQUENCE [LARGE SCALE GENOMIC DNA]</scope>
    <source>
        <strain evidence="7 8">JCM 17504</strain>
    </source>
</reference>
<dbReference type="PANTHER" id="PTHR23077">
    <property type="entry name" value="AAA-FAMILY ATPASE"/>
    <property type="match status" value="1"/>
</dbReference>
<dbReference type="GeneID" id="68615938"/>
<feature type="domain" description="AAA+ ATPase" evidence="6">
    <location>
        <begin position="184"/>
        <end position="320"/>
    </location>
</feature>
<feature type="region of interest" description="Disordered" evidence="5">
    <location>
        <begin position="127"/>
        <end position="146"/>
    </location>
</feature>
<dbReference type="InterPro" id="IPR003959">
    <property type="entry name" value="ATPase_AAA_core"/>
</dbReference>
<gene>
    <name evidence="7" type="ORF">GCM10025751_21800</name>
</gene>
<evidence type="ECO:0000256" key="1">
    <source>
        <dbReference type="ARBA" id="ARBA00022741"/>
    </source>
</evidence>
<keyword evidence="1 3" id="KW-0547">Nucleotide-binding</keyword>
<dbReference type="InterPro" id="IPR027417">
    <property type="entry name" value="P-loop_NTPase"/>
</dbReference>
<dbReference type="GO" id="GO:0005524">
    <property type="term" value="F:ATP binding"/>
    <property type="evidence" value="ECO:0007669"/>
    <property type="project" value="UniProtKB-KW"/>
</dbReference>
<dbReference type="SMART" id="SM00382">
    <property type="entry name" value="AAA"/>
    <property type="match status" value="1"/>
</dbReference>
<evidence type="ECO:0000256" key="4">
    <source>
        <dbReference type="SAM" id="Coils"/>
    </source>
</evidence>
<keyword evidence="4" id="KW-0175">Coiled coil</keyword>
<dbReference type="InterPro" id="IPR003593">
    <property type="entry name" value="AAA+_ATPase"/>
</dbReference>
<accession>A0AAV3UHP1</accession>
<evidence type="ECO:0000256" key="5">
    <source>
        <dbReference type="SAM" id="MobiDB-lite"/>
    </source>
</evidence>
<comment type="similarity">
    <text evidence="3">Belongs to the AAA ATPase family.</text>
</comment>
<dbReference type="EMBL" id="BAABKX010000004">
    <property type="protein sequence ID" value="GAA5049228.1"/>
    <property type="molecule type" value="Genomic_DNA"/>
</dbReference>
<proteinExistence type="inferred from homology"/>
<dbReference type="AlphaFoldDB" id="A0AAV3UHP1"/>
<evidence type="ECO:0000259" key="6">
    <source>
        <dbReference type="SMART" id="SM00382"/>
    </source>
</evidence>
<dbReference type="PANTHER" id="PTHR23077:SF171">
    <property type="entry name" value="NUCLEAR VALOSIN-CONTAINING PROTEIN-LIKE"/>
    <property type="match status" value="1"/>
</dbReference>
<name>A0AAV3UHP1_9EURY</name>
<dbReference type="FunFam" id="3.40.50.300:FF:000012">
    <property type="entry name" value="Transitional endoplasmic reticulum ATPase"/>
    <property type="match status" value="1"/>
</dbReference>
<dbReference type="InterPro" id="IPR003960">
    <property type="entry name" value="ATPase_AAA_CS"/>
</dbReference>
<dbReference type="SUPFAM" id="SSF52540">
    <property type="entry name" value="P-loop containing nucleoside triphosphate hydrolases"/>
    <property type="match status" value="1"/>
</dbReference>
<dbReference type="PROSITE" id="PS00674">
    <property type="entry name" value="AAA"/>
    <property type="match status" value="1"/>
</dbReference>
<organism evidence="7 8">
    <name type="scientific">Haladaptatus pallidirubidus</name>
    <dbReference type="NCBI Taxonomy" id="1008152"/>
    <lineage>
        <taxon>Archaea</taxon>
        <taxon>Methanobacteriati</taxon>
        <taxon>Methanobacteriota</taxon>
        <taxon>Stenosarchaea group</taxon>
        <taxon>Halobacteria</taxon>
        <taxon>Halobacteriales</taxon>
        <taxon>Haladaptataceae</taxon>
        <taxon>Haladaptatus</taxon>
    </lineage>
</organism>
<comment type="caution">
    <text evidence="7">The sequence shown here is derived from an EMBL/GenBank/DDBJ whole genome shotgun (WGS) entry which is preliminary data.</text>
</comment>
<sequence length="416" mass="46969">MGNDRVLKVLAVEDQELLVNEDSQIILVRNEVSRQVTPGDFVEVESHIMRDKAVRFAREDEPVGQQALVEKKTDEYLLMQTESGKRILPNPDEEVSPGDGVLLTNLGEFYKVIEEDIVNFDDDDRESLLQDMSGTDSSDLEPENVPDKEYADFGGMDEVVEEVKYKVEIPLKEPERFEDVGMDAPKGVLFYGPSGTGKTYLAKIVANQVENASFYSIRGPELSHELVGGTERKLRGLFKNAQENPPAIIFFDEIDSMAPRRDKTMDAGRRTVGQLLSLMDGIEDRGRVVVIGTTNLIGAIDPALRRPGRFGREIEFPRPSREGRREILEIHKPAVDFADEVSLDNLVEKTNGWTGAHIESLFEEIGEILLKEDRDKGENPTIHRMDVERAYERVQAQINNKEAQRRREQEAEEGAN</sequence>